<dbReference type="Gene3D" id="2.120.10.30">
    <property type="entry name" value="TolB, C-terminal domain"/>
    <property type="match status" value="1"/>
</dbReference>
<dbReference type="AlphaFoldDB" id="A0A0A7CPE8"/>
<accession>A0A0A7CPE8</accession>
<keyword evidence="1" id="KW-0732">Signal</keyword>
<name>A0A0A7CPE8_ACHHY</name>
<feature type="signal peptide" evidence="1">
    <location>
        <begin position="1"/>
        <end position="19"/>
    </location>
</feature>
<evidence type="ECO:0000313" key="2">
    <source>
        <dbReference type="EMBL" id="AIG56319.1"/>
    </source>
</evidence>
<evidence type="ECO:0000256" key="1">
    <source>
        <dbReference type="SAM" id="SignalP"/>
    </source>
</evidence>
<feature type="chain" id="PRO_5002026933" evidence="1">
    <location>
        <begin position="20"/>
        <end position="449"/>
    </location>
</feature>
<sequence length="449" mass="47163">MRSWAWFFEFAIAVAGAGASTVYYRDSTNSYLVAREADNRATLIPDDPASTKLLGFAVHEAGAKFVLLRASPSPLTRALYWSDGSAIWRAGLDGSGPEIHVGAMLEVTWIGAHFGHAASDVTLTVEDVACVDIVAWSPTRVTCVMARPARTVASTKIPLSRVQIATSAGATPGVQPDFDALVSTPGYAMPLVQAITVTTTLLNPHTLAIDAGDRAASSLYFSDHAGGRVYLASTLSSSLRVLLSGAWSVHGLFVLGRSLYFTAEANGTVQRVDLSTMSSVTVPGSGRLVDFAWTPPMLHLLYTTLYVAEKGGKLLAASTSGTPGVARRVLGGSTMARLNGVALGPDGTLYWTETNTNVVARTSLTSVGRQVLVGGQPQSILSWPRHVYALSSGTGLYYTEYAGRISLLPLPGAPSTVVNAAVSTTALGQLDGRVLGATPLDALPFYALE</sequence>
<dbReference type="EMBL" id="KM038858">
    <property type="protein sequence ID" value="AIG56319.1"/>
    <property type="molecule type" value="Genomic_DNA"/>
</dbReference>
<organism evidence="2">
    <name type="scientific">Achlya hypogyna</name>
    <name type="common">Oomycete</name>
    <name type="synonym">Protoachlya hypogyna</name>
    <dbReference type="NCBI Taxonomy" id="1202772"/>
    <lineage>
        <taxon>Eukaryota</taxon>
        <taxon>Sar</taxon>
        <taxon>Stramenopiles</taxon>
        <taxon>Oomycota</taxon>
        <taxon>Saprolegniomycetes</taxon>
        <taxon>Saprolegniales</taxon>
        <taxon>Achlyaceae</taxon>
        <taxon>Achlya</taxon>
    </lineage>
</organism>
<proteinExistence type="predicted"/>
<dbReference type="InterPro" id="IPR011042">
    <property type="entry name" value="6-blade_b-propeller_TolB-like"/>
</dbReference>
<protein>
    <submittedName>
        <fullName evidence="2">Secreted protein</fullName>
    </submittedName>
</protein>
<reference evidence="2" key="1">
    <citation type="journal article" date="2014" name="Genome Biol. Evol.">
        <title>The secreted proteins of Achlya hypogyna and Thraustotheca clavata identify the ancestral oomycete secretome and reveal gene acquisitions by horizontal gene transfer.</title>
        <authorList>
            <person name="Misner I."/>
            <person name="Blouin N."/>
            <person name="Leonard G."/>
            <person name="Richards T.A."/>
            <person name="Lane C.E."/>
        </authorList>
    </citation>
    <scope>NUCLEOTIDE SEQUENCE</scope>
    <source>
        <strain evidence="2">ATCC 48635</strain>
    </source>
</reference>
<dbReference type="SUPFAM" id="SSF63825">
    <property type="entry name" value="YWTD domain"/>
    <property type="match status" value="1"/>
</dbReference>